<evidence type="ECO:0000256" key="5">
    <source>
        <dbReference type="SAM" id="MobiDB-lite"/>
    </source>
</evidence>
<evidence type="ECO:0000256" key="1">
    <source>
        <dbReference type="ARBA" id="ARBA00001946"/>
    </source>
</evidence>
<dbReference type="PROSITE" id="PS00893">
    <property type="entry name" value="NUDIX_BOX"/>
    <property type="match status" value="1"/>
</dbReference>
<evidence type="ECO:0000256" key="3">
    <source>
        <dbReference type="ARBA" id="ARBA00022801"/>
    </source>
</evidence>
<dbReference type="InterPro" id="IPR047198">
    <property type="entry name" value="DDP-like_NUDIX"/>
</dbReference>
<feature type="domain" description="Nudix hydrolase" evidence="6">
    <location>
        <begin position="98"/>
        <end position="290"/>
    </location>
</feature>
<keyword evidence="2" id="KW-0479">Metal-binding</keyword>
<gene>
    <name evidence="7" type="ORF">TrLO_g3331</name>
</gene>
<feature type="region of interest" description="Disordered" evidence="5">
    <location>
        <begin position="1"/>
        <end position="91"/>
    </location>
</feature>
<evidence type="ECO:0000313" key="7">
    <source>
        <dbReference type="EMBL" id="GMI15941.1"/>
    </source>
</evidence>
<evidence type="ECO:0000256" key="2">
    <source>
        <dbReference type="ARBA" id="ARBA00022723"/>
    </source>
</evidence>
<dbReference type="Pfam" id="PF00293">
    <property type="entry name" value="NUDIX"/>
    <property type="match status" value="1"/>
</dbReference>
<feature type="compositionally biased region" description="Low complexity" evidence="5">
    <location>
        <begin position="65"/>
        <end position="78"/>
    </location>
</feature>
<protein>
    <recommendedName>
        <fullName evidence="6">Nudix hydrolase domain-containing protein</fullName>
    </recommendedName>
</protein>
<feature type="compositionally biased region" description="Low complexity" evidence="5">
    <location>
        <begin position="1"/>
        <end position="12"/>
    </location>
</feature>
<evidence type="ECO:0000313" key="8">
    <source>
        <dbReference type="Proteomes" id="UP001165122"/>
    </source>
</evidence>
<name>A0A9W7FQ07_9STRA</name>
<dbReference type="Gene3D" id="3.90.79.10">
    <property type="entry name" value="Nucleoside Triphosphate Pyrophosphohydrolase"/>
    <property type="match status" value="1"/>
</dbReference>
<dbReference type="GO" id="GO:0005737">
    <property type="term" value="C:cytoplasm"/>
    <property type="evidence" value="ECO:0007669"/>
    <property type="project" value="TreeGrafter"/>
</dbReference>
<dbReference type="PANTHER" id="PTHR12629">
    <property type="entry name" value="DIPHOSPHOINOSITOL POLYPHOSPHATE PHOSPHOHYDROLASE"/>
    <property type="match status" value="1"/>
</dbReference>
<evidence type="ECO:0000259" key="6">
    <source>
        <dbReference type="PROSITE" id="PS51462"/>
    </source>
</evidence>
<dbReference type="EMBL" id="BRXW01000240">
    <property type="protein sequence ID" value="GMI15941.1"/>
    <property type="molecule type" value="Genomic_DNA"/>
</dbReference>
<dbReference type="InterPro" id="IPR000086">
    <property type="entry name" value="NUDIX_hydrolase_dom"/>
</dbReference>
<accession>A0A9W7FQ07</accession>
<dbReference type="GO" id="GO:0016462">
    <property type="term" value="F:pyrophosphatase activity"/>
    <property type="evidence" value="ECO:0007669"/>
    <property type="project" value="InterPro"/>
</dbReference>
<dbReference type="OrthoDB" id="2011998at2759"/>
<dbReference type="InterPro" id="IPR015797">
    <property type="entry name" value="NUDIX_hydrolase-like_dom_sf"/>
</dbReference>
<comment type="cofactor">
    <cofactor evidence="1">
        <name>Mg(2+)</name>
        <dbReference type="ChEBI" id="CHEBI:18420"/>
    </cofactor>
</comment>
<organism evidence="7 8">
    <name type="scientific">Triparma laevis f. longispina</name>
    <dbReference type="NCBI Taxonomy" id="1714387"/>
    <lineage>
        <taxon>Eukaryota</taxon>
        <taxon>Sar</taxon>
        <taxon>Stramenopiles</taxon>
        <taxon>Ochrophyta</taxon>
        <taxon>Bolidophyceae</taxon>
        <taxon>Parmales</taxon>
        <taxon>Triparmaceae</taxon>
        <taxon>Triparma</taxon>
    </lineage>
</organism>
<dbReference type="PROSITE" id="PS51462">
    <property type="entry name" value="NUDIX"/>
    <property type="match status" value="1"/>
</dbReference>
<keyword evidence="4" id="KW-0460">Magnesium</keyword>
<dbReference type="PANTHER" id="PTHR12629:SF0">
    <property type="entry name" value="DIPHOSPHOINOSITOL-POLYPHOSPHATE DIPHOSPHATASE"/>
    <property type="match status" value="1"/>
</dbReference>
<dbReference type="GO" id="GO:0046872">
    <property type="term" value="F:metal ion binding"/>
    <property type="evidence" value="ECO:0007669"/>
    <property type="project" value="UniProtKB-KW"/>
</dbReference>
<keyword evidence="8" id="KW-1185">Reference proteome</keyword>
<sequence length="300" mass="32402">MSTSPPTKTPTPATHLGLPNTPTLALSEHCFPDKSACKRPKHHDTQPKQKSQPKPPPPTVSVNGSSRTSSPVLSSTSSDYVGASEARQGRSNQRYDCDIRLVVGAVCIVKEGRVLLISASKKKEWILPKGGWENDETVEEGVQRETYEEAGIYGTLGEPLTPMTYETRKSKLKKASSSGGGMGGLPVDVDSSCELTVDVLSSALSNPVDGEGGATVTVPAFVSAEVNTPTKVNNPNKTATICRGYFYPLYVREVLDKWPEDGRHRQIVSIDEAIEAVVRPELKLVLQEVKVKKLHLAGPE</sequence>
<evidence type="ECO:0000256" key="4">
    <source>
        <dbReference type="ARBA" id="ARBA00022842"/>
    </source>
</evidence>
<dbReference type="Proteomes" id="UP001165122">
    <property type="component" value="Unassembled WGS sequence"/>
</dbReference>
<proteinExistence type="predicted"/>
<reference evidence="8" key="1">
    <citation type="journal article" date="2023" name="Commun. Biol.">
        <title>Genome analysis of Parmales, the sister group of diatoms, reveals the evolutionary specialization of diatoms from phago-mixotrophs to photoautotrophs.</title>
        <authorList>
            <person name="Ban H."/>
            <person name="Sato S."/>
            <person name="Yoshikawa S."/>
            <person name="Yamada K."/>
            <person name="Nakamura Y."/>
            <person name="Ichinomiya M."/>
            <person name="Sato N."/>
            <person name="Blanc-Mathieu R."/>
            <person name="Endo H."/>
            <person name="Kuwata A."/>
            <person name="Ogata H."/>
        </authorList>
    </citation>
    <scope>NUCLEOTIDE SEQUENCE [LARGE SCALE GENOMIC DNA]</scope>
    <source>
        <strain evidence="8">NIES 3700</strain>
    </source>
</reference>
<dbReference type="GO" id="GO:0005634">
    <property type="term" value="C:nucleus"/>
    <property type="evidence" value="ECO:0007669"/>
    <property type="project" value="TreeGrafter"/>
</dbReference>
<comment type="caution">
    <text evidence="7">The sequence shown here is derived from an EMBL/GenBank/DDBJ whole genome shotgun (WGS) entry which is preliminary data.</text>
</comment>
<dbReference type="CDD" id="cd04666">
    <property type="entry name" value="NUDIX_DIPP2_like_Nudt4"/>
    <property type="match status" value="1"/>
</dbReference>
<dbReference type="AlphaFoldDB" id="A0A9W7FQ07"/>
<dbReference type="InterPro" id="IPR020084">
    <property type="entry name" value="NUDIX_hydrolase_CS"/>
</dbReference>
<dbReference type="SUPFAM" id="SSF55811">
    <property type="entry name" value="Nudix"/>
    <property type="match status" value="1"/>
</dbReference>
<keyword evidence="3" id="KW-0378">Hydrolase</keyword>